<accession>A0ACC2JY09</accession>
<protein>
    <submittedName>
        <fullName evidence="1">Uncharacterized protein</fullName>
    </submittedName>
</protein>
<dbReference type="EMBL" id="JAPUUL010000152">
    <property type="protein sequence ID" value="KAJ8132295.1"/>
    <property type="molecule type" value="Genomic_DNA"/>
</dbReference>
<proteinExistence type="predicted"/>
<evidence type="ECO:0000313" key="1">
    <source>
        <dbReference type="EMBL" id="KAJ8132295.1"/>
    </source>
</evidence>
<sequence length="430" mass="49422">MKYIRNNSDRLGMALKRVEELKQEITRLRKDQAISNIQKHCIQPRTRSCSEKSAQSPRAHNVTACHYAQATAASRGKSKTQPPSPKISKRKMPRVVVEHPFWKDLKDFYSYKDGIPLLIHSSRAEDGYMRQTKASAAREAEIRQENADRELARAMKRNGELKSPSNWPENSDDDADIRWRQYPSKPPTTPPSDMEQEDEQDTSLEERSRLHENLYFRGYRVFIDSKTGFRCLQRALEIAQEAIYTVGESGVENWRRFRGGPHEVALGRDELMTWLGEFPHESIGINGESSYTVYNSLLGVVPLRNAVCHPCGSLFSEAERIDRLVRLSQALAVVLGDEERAFEVRKLRDDLRDAENQSAQDLLDLYYMSALPYSLDIECATHHIKIFTNLSRRYSWGPGPDNENEMRILDVARVWALTKEINLDETTVGY</sequence>
<evidence type="ECO:0000313" key="2">
    <source>
        <dbReference type="Proteomes" id="UP001153332"/>
    </source>
</evidence>
<dbReference type="Proteomes" id="UP001153332">
    <property type="component" value="Unassembled WGS sequence"/>
</dbReference>
<keyword evidence="2" id="KW-1185">Reference proteome</keyword>
<comment type="caution">
    <text evidence="1">The sequence shown here is derived from an EMBL/GenBank/DDBJ whole genome shotgun (WGS) entry which is preliminary data.</text>
</comment>
<name>A0ACC2JY09_9PEZI</name>
<organism evidence="1 2">
    <name type="scientific">Lasiodiplodia mahajangana</name>
    <dbReference type="NCBI Taxonomy" id="1108764"/>
    <lineage>
        <taxon>Eukaryota</taxon>
        <taxon>Fungi</taxon>
        <taxon>Dikarya</taxon>
        <taxon>Ascomycota</taxon>
        <taxon>Pezizomycotina</taxon>
        <taxon>Dothideomycetes</taxon>
        <taxon>Dothideomycetes incertae sedis</taxon>
        <taxon>Botryosphaeriales</taxon>
        <taxon>Botryosphaeriaceae</taxon>
        <taxon>Lasiodiplodia</taxon>
    </lineage>
</organism>
<gene>
    <name evidence="1" type="ORF">O1611_g1328</name>
</gene>
<reference evidence="1" key="1">
    <citation type="submission" date="2022-12" db="EMBL/GenBank/DDBJ databases">
        <title>Genome Sequence of Lasiodiplodia mahajangana.</title>
        <authorList>
            <person name="Buettner E."/>
        </authorList>
    </citation>
    <scope>NUCLEOTIDE SEQUENCE</scope>
    <source>
        <strain evidence="1">VT137</strain>
    </source>
</reference>